<dbReference type="GO" id="GO:0004714">
    <property type="term" value="F:transmembrane receptor protein tyrosine kinase activity"/>
    <property type="evidence" value="ECO:0007669"/>
    <property type="project" value="UniProtKB-EC"/>
</dbReference>
<evidence type="ECO:0000256" key="20">
    <source>
        <dbReference type="PROSITE-ProRule" id="PRU10141"/>
    </source>
</evidence>
<dbReference type="CDD" id="cd11026">
    <property type="entry name" value="CYP2"/>
    <property type="match status" value="1"/>
</dbReference>
<keyword evidence="12 22" id="KW-1133">Transmembrane helix</keyword>
<dbReference type="InterPro" id="IPR001128">
    <property type="entry name" value="Cyt_P450"/>
</dbReference>
<accession>A0A8X8BVL2</accession>
<dbReference type="InterPro" id="IPR007110">
    <property type="entry name" value="Ig-like_dom"/>
</dbReference>
<protein>
    <recommendedName>
        <fullName evidence="4">receptor protein-tyrosine kinase</fullName>
        <ecNumber evidence="4">2.7.10.1</ecNumber>
    </recommendedName>
</protein>
<evidence type="ECO:0000313" key="27">
    <source>
        <dbReference type="Proteomes" id="UP000886611"/>
    </source>
</evidence>
<proteinExistence type="inferred from homology"/>
<evidence type="ECO:0000256" key="21">
    <source>
        <dbReference type="SAM" id="MobiDB-lite"/>
    </source>
</evidence>
<dbReference type="PROSITE" id="PS50853">
    <property type="entry name" value="FN3"/>
    <property type="match status" value="2"/>
</dbReference>
<evidence type="ECO:0000256" key="16">
    <source>
        <dbReference type="ARBA" id="ARBA00023157"/>
    </source>
</evidence>
<keyword evidence="9 20" id="KW-0547">Nucleotide-binding</keyword>
<evidence type="ECO:0000256" key="4">
    <source>
        <dbReference type="ARBA" id="ARBA00011902"/>
    </source>
</evidence>
<dbReference type="GO" id="GO:0005737">
    <property type="term" value="C:cytoplasm"/>
    <property type="evidence" value="ECO:0007669"/>
    <property type="project" value="UniProtKB-SubCell"/>
</dbReference>
<evidence type="ECO:0000256" key="1">
    <source>
        <dbReference type="ARBA" id="ARBA00001971"/>
    </source>
</evidence>
<keyword evidence="17" id="KW-0675">Receptor</keyword>
<evidence type="ECO:0000256" key="3">
    <source>
        <dbReference type="ARBA" id="ARBA00010617"/>
    </source>
</evidence>
<evidence type="ECO:0000259" key="25">
    <source>
        <dbReference type="PROSITE" id="PS50853"/>
    </source>
</evidence>
<evidence type="ECO:0000256" key="6">
    <source>
        <dbReference type="ARBA" id="ARBA00022679"/>
    </source>
</evidence>
<keyword evidence="19" id="KW-0393">Immunoglobulin domain</keyword>
<evidence type="ECO:0000256" key="5">
    <source>
        <dbReference type="ARBA" id="ARBA00022553"/>
    </source>
</evidence>
<keyword evidence="14 22" id="KW-0472">Membrane</keyword>
<dbReference type="PRINTS" id="PR00463">
    <property type="entry name" value="EP450I"/>
</dbReference>
<dbReference type="PRINTS" id="PR00109">
    <property type="entry name" value="TYRKINASE"/>
</dbReference>
<dbReference type="Gene3D" id="1.20.1520.10">
    <property type="entry name" value="ADP-ribosylation factor-like 2-binding protein, domain"/>
    <property type="match status" value="1"/>
</dbReference>
<keyword evidence="16" id="KW-1015">Disulfide bond</keyword>
<dbReference type="PROSITE" id="PS50835">
    <property type="entry name" value="IG_LIKE"/>
    <property type="match status" value="1"/>
</dbReference>
<evidence type="ECO:0000256" key="14">
    <source>
        <dbReference type="ARBA" id="ARBA00023136"/>
    </source>
</evidence>
<dbReference type="EMBL" id="JAATIS010000220">
    <property type="protein sequence ID" value="KAG2469481.1"/>
    <property type="molecule type" value="Genomic_DNA"/>
</dbReference>
<dbReference type="SMART" id="SM00219">
    <property type="entry name" value="TyrKc"/>
    <property type="match status" value="1"/>
</dbReference>
<evidence type="ECO:0000256" key="15">
    <source>
        <dbReference type="ARBA" id="ARBA00023137"/>
    </source>
</evidence>
<evidence type="ECO:0000259" key="23">
    <source>
        <dbReference type="PROSITE" id="PS50011"/>
    </source>
</evidence>
<dbReference type="InterPro" id="IPR042541">
    <property type="entry name" value="BART_sf"/>
</dbReference>
<dbReference type="InterPro" id="IPR036179">
    <property type="entry name" value="Ig-like_dom_sf"/>
</dbReference>
<feature type="domain" description="Fibronectin type-III" evidence="25">
    <location>
        <begin position="560"/>
        <end position="660"/>
    </location>
</feature>
<dbReference type="SUPFAM" id="SSF48726">
    <property type="entry name" value="Immunoglobulin"/>
    <property type="match status" value="1"/>
</dbReference>
<keyword evidence="27" id="KW-1185">Reference proteome</keyword>
<evidence type="ECO:0000256" key="11">
    <source>
        <dbReference type="ARBA" id="ARBA00022840"/>
    </source>
</evidence>
<dbReference type="SMART" id="SM00060">
    <property type="entry name" value="FN3"/>
    <property type="match status" value="2"/>
</dbReference>
<keyword evidence="7 22" id="KW-0812">Transmembrane</keyword>
<evidence type="ECO:0000256" key="9">
    <source>
        <dbReference type="ARBA" id="ARBA00022741"/>
    </source>
</evidence>
<dbReference type="EC" id="2.7.10.1" evidence="4"/>
<dbReference type="Gene3D" id="3.30.200.20">
    <property type="entry name" value="Phosphorylase Kinase, domain 1"/>
    <property type="match status" value="1"/>
</dbReference>
<evidence type="ECO:0000256" key="12">
    <source>
        <dbReference type="ARBA" id="ARBA00022989"/>
    </source>
</evidence>
<evidence type="ECO:0000256" key="17">
    <source>
        <dbReference type="ARBA" id="ARBA00023170"/>
    </source>
</evidence>
<evidence type="ECO:0000313" key="26">
    <source>
        <dbReference type="EMBL" id="KAG2469481.1"/>
    </source>
</evidence>
<dbReference type="GO" id="GO:0016020">
    <property type="term" value="C:membrane"/>
    <property type="evidence" value="ECO:0007669"/>
    <property type="project" value="UniProtKB-SubCell"/>
</dbReference>
<reference evidence="26 27" key="1">
    <citation type="journal article" date="2021" name="Cell">
        <title>Tracing the genetic footprints of vertebrate landing in non-teleost ray-finned fishes.</title>
        <authorList>
            <person name="Bi X."/>
            <person name="Wang K."/>
            <person name="Yang L."/>
            <person name="Pan H."/>
            <person name="Jiang H."/>
            <person name="Wei Q."/>
            <person name="Fang M."/>
            <person name="Yu H."/>
            <person name="Zhu C."/>
            <person name="Cai Y."/>
            <person name="He Y."/>
            <person name="Gan X."/>
            <person name="Zeng H."/>
            <person name="Yu D."/>
            <person name="Zhu Y."/>
            <person name="Jiang H."/>
            <person name="Qiu Q."/>
            <person name="Yang H."/>
            <person name="Zhang Y.E."/>
            <person name="Wang W."/>
            <person name="Zhu M."/>
            <person name="He S."/>
            <person name="Zhang G."/>
        </authorList>
    </citation>
    <scope>NUCLEOTIDE SEQUENCE [LARGE SCALE GENOMIC DNA]</scope>
    <source>
        <strain evidence="26">Bchr_013</strain>
    </source>
</reference>
<feature type="binding site" evidence="20">
    <location>
        <position position="881"/>
    </location>
    <ligand>
        <name>ATP</name>
        <dbReference type="ChEBI" id="CHEBI:30616"/>
    </ligand>
</feature>
<comment type="cofactor">
    <cofactor evidence="1">
        <name>heme</name>
        <dbReference type="ChEBI" id="CHEBI:30413"/>
    </cofactor>
</comment>
<dbReference type="SUPFAM" id="SSF56112">
    <property type="entry name" value="Protein kinase-like (PK-like)"/>
    <property type="match status" value="1"/>
</dbReference>
<dbReference type="Pfam" id="PF00067">
    <property type="entry name" value="p450"/>
    <property type="match status" value="1"/>
</dbReference>
<keyword evidence="13" id="KW-0408">Iron</keyword>
<dbReference type="AlphaFoldDB" id="A0A8X8BVL2"/>
<dbReference type="InterPro" id="IPR011009">
    <property type="entry name" value="Kinase-like_dom_sf"/>
</dbReference>
<sequence>MTVHLGGHRAVVLVGYEAVQEALMQHADVFSGRAQFPLLVRLLRGFGLVLSNGERWKQLRRFTLTTLRDFGMGKRSIEEWIQEEARHLTEEFRKNTSSPCDPTFFLSRAVSNVICSIVFGQRFEYQDKRFVHLLKLINENIRLISSPSGQLYNLFPSMMNILPGTYNMLRKNVTEIDEFVTEMIKGHKETLSDDDPRDYIDAFLIKMKQENGSPATEFHQDNLQATVLNLFLAGTETTSTTLRYGLLILMKYPHIQEKIHQEIDAVIGRDHTPAMEHRKKMPFTDAVVHEIQRFIDIAPMNVPHMTTRNTSFRGYSIPAGTLVIPLLHSVLFDKTQWESPQSFNPGHFLDKDGCFKMNPAFMPFSTDDKFQQLQRNFMENYYLEFEESEENNLNYPALFKEYKEQLGKYIEEQLVARMPGFSMESFTGSLDLIMLEHFVKGKLQKSTLFKNKKGAKVVLESDATDETFLSPKRPIHMNVSEKCIYYLDPYQAPYSLPHFTEEPQNFDVVANQAFNLTCHAQGPPDPVRVIWLQNDAPLNLLQDDMALSPSTLSVQVLPDKPQNLHLSSKKTDSLDISWTPGFGGDYEVTVCTVQATSFMEDNHSVIPSHLIYNQNVRVPLESHTIPGLEPFTVYQVRVACLTSEGMSQWTDWAVMVTEEGVPDSPPANVTTQVNGTIAVVWWSQPAGPVNGILRGYRVAYQGDNFSEEVLDVGLTNETTVNLTLSFANFSVRVSAYTGAGDGPWSEAVILILNEPNARHFSWHWWYVVVAISGAIACAILVAVYIARLRRKETRFGEAFEPMMERGELVVRYRAQRSYCRRTMEATLNSLGISDDLKEKLQDVMVDRHKLALGKTLGEGEFGSVMAGQLTQEDYILKVAVKTMKSVCLQNVESEGYPSPVVILPFMKHGDLHSYLLYSRLGDSPHYLPVQMLVKFMTDIARGMEYLSNKNFIHRDLAARNCMLNENMTVCVADFGLSKKIYNGDYYRQGRISKMPVKWIAIESLADRVYTTKSDVWSFGVTMWEIATRGQTPYPGVENSEIYDYLRQGNRLKQPPDCLDGIYTLMFSCWLLSPKERPGFEHLRCELEKIQEDLPDFQDPEEILYVNMEEPGSQSRNDAGELGAVGGSEPPDSLKHLPCSFLSAPAKGGTTVTADIHPPGRYVLCPRHETTRLLSESLESLNQTENASQLDGEGPALSSTVHDVLYKPPHEQ</sequence>
<dbReference type="GO" id="GO:0005524">
    <property type="term" value="F:ATP binding"/>
    <property type="evidence" value="ECO:0007669"/>
    <property type="project" value="UniProtKB-UniRule"/>
</dbReference>
<comment type="similarity">
    <text evidence="3">Belongs to the cytochrome P450 family.</text>
</comment>
<feature type="domain" description="Protein kinase" evidence="23">
    <location>
        <begin position="797"/>
        <end position="1093"/>
    </location>
</feature>
<dbReference type="GO" id="GO:0005506">
    <property type="term" value="F:iron ion binding"/>
    <property type="evidence" value="ECO:0007669"/>
    <property type="project" value="InterPro"/>
</dbReference>
<feature type="domain" description="Ig-like" evidence="24">
    <location>
        <begin position="497"/>
        <end position="606"/>
    </location>
</feature>
<dbReference type="Gene3D" id="1.10.510.10">
    <property type="entry name" value="Transferase(Phosphotransferase) domain 1"/>
    <property type="match status" value="1"/>
</dbReference>
<dbReference type="InterPro" id="IPR017441">
    <property type="entry name" value="Protein_kinase_ATP_BS"/>
</dbReference>
<evidence type="ECO:0000256" key="22">
    <source>
        <dbReference type="SAM" id="Phobius"/>
    </source>
</evidence>
<dbReference type="GO" id="GO:0020037">
    <property type="term" value="F:heme binding"/>
    <property type="evidence" value="ECO:0007669"/>
    <property type="project" value="InterPro"/>
</dbReference>
<dbReference type="PROSITE" id="PS00109">
    <property type="entry name" value="PROTEIN_KINASE_TYR"/>
    <property type="match status" value="1"/>
</dbReference>
<comment type="caution">
    <text evidence="26">The sequence shown here is derived from an EMBL/GenBank/DDBJ whole genome shotgun (WGS) entry which is preliminary data.</text>
</comment>
<dbReference type="PROSITE" id="PS50011">
    <property type="entry name" value="PROTEIN_KINASE_DOM"/>
    <property type="match status" value="1"/>
</dbReference>
<evidence type="ECO:0000256" key="18">
    <source>
        <dbReference type="ARBA" id="ARBA00023180"/>
    </source>
</evidence>
<dbReference type="GO" id="GO:0006805">
    <property type="term" value="P:xenobiotic metabolic process"/>
    <property type="evidence" value="ECO:0007669"/>
    <property type="project" value="TreeGrafter"/>
</dbReference>
<feature type="non-terminal residue" evidence="26">
    <location>
        <position position="1"/>
    </location>
</feature>
<keyword evidence="15" id="KW-0829">Tyrosine-protein kinase</keyword>
<keyword evidence="5" id="KW-0597">Phosphoprotein</keyword>
<evidence type="ECO:0000256" key="7">
    <source>
        <dbReference type="ARBA" id="ARBA00022692"/>
    </source>
</evidence>
<comment type="subcellular location">
    <subcellularLocation>
        <location evidence="2">Membrane</location>
        <topology evidence="2">Single-pass type I membrane protein</topology>
    </subcellularLocation>
</comment>
<evidence type="ECO:0000259" key="24">
    <source>
        <dbReference type="PROSITE" id="PS50835"/>
    </source>
</evidence>
<dbReference type="Proteomes" id="UP000886611">
    <property type="component" value="Unassembled WGS sequence"/>
</dbReference>
<dbReference type="InterPro" id="IPR001245">
    <property type="entry name" value="Ser-Thr/Tyr_kinase_cat_dom"/>
</dbReference>
<dbReference type="GO" id="GO:0006082">
    <property type="term" value="P:organic acid metabolic process"/>
    <property type="evidence" value="ECO:0007669"/>
    <property type="project" value="TreeGrafter"/>
</dbReference>
<dbReference type="InterPro" id="IPR020635">
    <property type="entry name" value="Tyr_kinase_cat_dom"/>
</dbReference>
<feature type="region of interest" description="Disordered" evidence="21">
    <location>
        <begin position="1110"/>
        <end position="1129"/>
    </location>
</feature>
<dbReference type="SUPFAM" id="SSF49265">
    <property type="entry name" value="Fibronectin type III"/>
    <property type="match status" value="1"/>
</dbReference>
<keyword evidence="6" id="KW-0808">Transferase</keyword>
<feature type="transmembrane region" description="Helical" evidence="22">
    <location>
        <begin position="764"/>
        <end position="786"/>
    </location>
</feature>
<dbReference type="SUPFAM" id="SSF48264">
    <property type="entry name" value="Cytochrome P450"/>
    <property type="match status" value="1"/>
</dbReference>
<dbReference type="InterPro" id="IPR050182">
    <property type="entry name" value="Cytochrome_P450_fam2"/>
</dbReference>
<dbReference type="Pfam" id="PF00041">
    <property type="entry name" value="fn3"/>
    <property type="match status" value="2"/>
</dbReference>
<dbReference type="Pfam" id="PF07714">
    <property type="entry name" value="PK_Tyr_Ser-Thr"/>
    <property type="match status" value="1"/>
</dbReference>
<keyword evidence="18" id="KW-0325">Glycoprotein</keyword>
<dbReference type="InterPro" id="IPR036116">
    <property type="entry name" value="FN3_sf"/>
</dbReference>
<dbReference type="PANTHER" id="PTHR24300">
    <property type="entry name" value="CYTOCHROME P450 508A4-RELATED"/>
    <property type="match status" value="1"/>
</dbReference>
<dbReference type="Gene3D" id="1.10.630.10">
    <property type="entry name" value="Cytochrome P450"/>
    <property type="match status" value="1"/>
</dbReference>
<dbReference type="InterPro" id="IPR003961">
    <property type="entry name" value="FN3_dom"/>
</dbReference>
<feature type="domain" description="Fibronectin type-III" evidence="25">
    <location>
        <begin position="665"/>
        <end position="755"/>
    </location>
</feature>
<dbReference type="FunFam" id="1.10.510.10:FF:000089">
    <property type="entry name" value="Tyrosine-protein kinase receptor TYRO3"/>
    <property type="match status" value="1"/>
</dbReference>
<gene>
    <name evidence="26" type="primary">Axl</name>
    <name evidence="26" type="ORF">GTO96_0004050</name>
</gene>
<feature type="non-terminal residue" evidence="26">
    <location>
        <position position="1211"/>
    </location>
</feature>
<dbReference type="InterPro" id="IPR013783">
    <property type="entry name" value="Ig-like_fold"/>
</dbReference>
<feature type="region of interest" description="Disordered" evidence="21">
    <location>
        <begin position="1180"/>
        <end position="1211"/>
    </location>
</feature>
<evidence type="ECO:0000256" key="19">
    <source>
        <dbReference type="ARBA" id="ARBA00023319"/>
    </source>
</evidence>
<evidence type="ECO:0000256" key="8">
    <source>
        <dbReference type="ARBA" id="ARBA00022723"/>
    </source>
</evidence>
<dbReference type="Gene3D" id="2.60.40.10">
    <property type="entry name" value="Immunoglobulins"/>
    <property type="match status" value="3"/>
</dbReference>
<evidence type="ECO:0000256" key="10">
    <source>
        <dbReference type="ARBA" id="ARBA00022777"/>
    </source>
</evidence>
<keyword evidence="8" id="KW-0479">Metal-binding</keyword>
<dbReference type="InterPro" id="IPR000719">
    <property type="entry name" value="Prot_kinase_dom"/>
</dbReference>
<dbReference type="PANTHER" id="PTHR24300:SF153">
    <property type="entry name" value="CYTOCHROME P450 2G1-LIKE-RELATED"/>
    <property type="match status" value="1"/>
</dbReference>
<organism evidence="26 27">
    <name type="scientific">Polypterus senegalus</name>
    <name type="common">Senegal bichir</name>
    <dbReference type="NCBI Taxonomy" id="55291"/>
    <lineage>
        <taxon>Eukaryota</taxon>
        <taxon>Metazoa</taxon>
        <taxon>Chordata</taxon>
        <taxon>Craniata</taxon>
        <taxon>Vertebrata</taxon>
        <taxon>Euteleostomi</taxon>
        <taxon>Actinopterygii</taxon>
        <taxon>Polypteriformes</taxon>
        <taxon>Polypteridae</taxon>
        <taxon>Polypterus</taxon>
    </lineage>
</organism>
<evidence type="ECO:0000256" key="2">
    <source>
        <dbReference type="ARBA" id="ARBA00004479"/>
    </source>
</evidence>
<dbReference type="PROSITE" id="PS00107">
    <property type="entry name" value="PROTEIN_KINASE_ATP"/>
    <property type="match status" value="1"/>
</dbReference>
<dbReference type="InterPro" id="IPR036396">
    <property type="entry name" value="Cyt_P450_sf"/>
</dbReference>
<keyword evidence="10 26" id="KW-0418">Kinase</keyword>
<dbReference type="InterPro" id="IPR002401">
    <property type="entry name" value="Cyt_P450_E_grp-I"/>
</dbReference>
<dbReference type="GO" id="GO:0005929">
    <property type="term" value="C:cilium"/>
    <property type="evidence" value="ECO:0007669"/>
    <property type="project" value="UniProtKB-SubCell"/>
</dbReference>
<dbReference type="PRINTS" id="PR00385">
    <property type="entry name" value="P450"/>
</dbReference>
<dbReference type="FunFam" id="1.10.630.10:FF:000176">
    <property type="entry name" value="Uncharacterized protein"/>
    <property type="match status" value="1"/>
</dbReference>
<name>A0A8X8BVL2_POLSE</name>
<keyword evidence="11 20" id="KW-0067">ATP-binding</keyword>
<evidence type="ECO:0000256" key="13">
    <source>
        <dbReference type="ARBA" id="ARBA00023004"/>
    </source>
</evidence>
<dbReference type="InterPro" id="IPR008266">
    <property type="entry name" value="Tyr_kinase_AS"/>
</dbReference>
<dbReference type="CDD" id="cd00063">
    <property type="entry name" value="FN3"/>
    <property type="match status" value="2"/>
</dbReference>
<dbReference type="GO" id="GO:0016712">
    <property type="term" value="F:oxidoreductase activity, acting on paired donors, with incorporation or reduction of molecular oxygen, reduced flavin or flavoprotein as one donor, and incorporation of one atom of oxygen"/>
    <property type="evidence" value="ECO:0007669"/>
    <property type="project" value="TreeGrafter"/>
</dbReference>